<dbReference type="InParanoid" id="A0A165QA98"/>
<dbReference type="OrthoDB" id="445556at2759"/>
<accession>A0A165QA98</accession>
<dbReference type="InterPro" id="IPR001623">
    <property type="entry name" value="DnaJ_domain"/>
</dbReference>
<evidence type="ECO:0000256" key="4">
    <source>
        <dbReference type="ARBA" id="ARBA00022723"/>
    </source>
</evidence>
<reference evidence="9 10" key="1">
    <citation type="journal article" date="2016" name="Mol. Biol. Evol.">
        <title>Comparative Genomics of Early-Diverging Mushroom-Forming Fungi Provides Insights into the Origins of Lignocellulose Decay Capabilities.</title>
        <authorList>
            <person name="Nagy L.G."/>
            <person name="Riley R."/>
            <person name="Tritt A."/>
            <person name="Adam C."/>
            <person name="Daum C."/>
            <person name="Floudas D."/>
            <person name="Sun H."/>
            <person name="Yadav J.S."/>
            <person name="Pangilinan J."/>
            <person name="Larsson K.H."/>
            <person name="Matsuura K."/>
            <person name="Barry K."/>
            <person name="Labutti K."/>
            <person name="Kuo R."/>
            <person name="Ohm R.A."/>
            <person name="Bhattacharya S.S."/>
            <person name="Shirouzu T."/>
            <person name="Yoshinaga Y."/>
            <person name="Martin F.M."/>
            <person name="Grigoriev I.V."/>
            <person name="Hibbett D.S."/>
        </authorList>
    </citation>
    <scope>NUCLEOTIDE SEQUENCE [LARGE SCALE GENOMIC DNA]</scope>
    <source>
        <strain evidence="9 10">HHB12029</strain>
    </source>
</reference>
<dbReference type="InterPro" id="IPR036671">
    <property type="entry name" value="DPH_MB_sf"/>
</dbReference>
<dbReference type="Gene3D" id="1.10.287.110">
    <property type="entry name" value="DnaJ domain"/>
    <property type="match status" value="1"/>
</dbReference>
<dbReference type="CDD" id="cd06257">
    <property type="entry name" value="DnaJ"/>
    <property type="match status" value="1"/>
</dbReference>
<sequence>MPAVDYYELLGVDARATSDEIKAAYHRTLLAHHPDKLQSPSTASAMDFAQLKEAYSTLSSPALRRAYDDSRREAGTRQQRPAEVVSLDEFVESSEGEWRYPCRCGREFVLREGDLERGVHLIGCDGCSELIWAGYEPAQD</sequence>
<dbReference type="AlphaFoldDB" id="A0A165QA98"/>
<keyword evidence="5" id="KW-0862">Zinc</keyword>
<keyword evidence="10" id="KW-1185">Reference proteome</keyword>
<evidence type="ECO:0000259" key="7">
    <source>
        <dbReference type="PROSITE" id="PS50076"/>
    </source>
</evidence>
<dbReference type="UniPathway" id="UPA00559"/>
<name>A0A165QA98_EXIGL</name>
<dbReference type="STRING" id="1314781.A0A165QA98"/>
<evidence type="ECO:0000256" key="2">
    <source>
        <dbReference type="ARBA" id="ARBA00006169"/>
    </source>
</evidence>
<dbReference type="InterPro" id="IPR036869">
    <property type="entry name" value="J_dom_sf"/>
</dbReference>
<organism evidence="9 10">
    <name type="scientific">Exidia glandulosa HHB12029</name>
    <dbReference type="NCBI Taxonomy" id="1314781"/>
    <lineage>
        <taxon>Eukaryota</taxon>
        <taxon>Fungi</taxon>
        <taxon>Dikarya</taxon>
        <taxon>Basidiomycota</taxon>
        <taxon>Agaricomycotina</taxon>
        <taxon>Agaricomycetes</taxon>
        <taxon>Auriculariales</taxon>
        <taxon>Exidiaceae</taxon>
        <taxon>Exidia</taxon>
    </lineage>
</organism>
<dbReference type="GO" id="GO:0001671">
    <property type="term" value="F:ATPase activator activity"/>
    <property type="evidence" value="ECO:0007669"/>
    <property type="project" value="TreeGrafter"/>
</dbReference>
<feature type="domain" description="DPH-type MB" evidence="8">
    <location>
        <begin position="81"/>
        <end position="136"/>
    </location>
</feature>
<keyword evidence="4" id="KW-0479">Metal-binding</keyword>
<protein>
    <recommendedName>
        <fullName evidence="3">Diphthamide biosynthesis protein 4</fullName>
    </recommendedName>
</protein>
<evidence type="ECO:0000256" key="3">
    <source>
        <dbReference type="ARBA" id="ARBA00021797"/>
    </source>
</evidence>
<evidence type="ECO:0000256" key="6">
    <source>
        <dbReference type="ARBA" id="ARBA00023004"/>
    </source>
</evidence>
<dbReference type="FunCoup" id="A0A165QA98">
    <property type="interactions" value="161"/>
</dbReference>
<evidence type="ECO:0000313" key="9">
    <source>
        <dbReference type="EMBL" id="KZW03315.1"/>
    </source>
</evidence>
<dbReference type="Proteomes" id="UP000077266">
    <property type="component" value="Unassembled WGS sequence"/>
</dbReference>
<evidence type="ECO:0000313" key="10">
    <source>
        <dbReference type="Proteomes" id="UP000077266"/>
    </source>
</evidence>
<dbReference type="PROSITE" id="PS50076">
    <property type="entry name" value="DNAJ_2"/>
    <property type="match status" value="1"/>
</dbReference>
<dbReference type="InterPro" id="IPR007872">
    <property type="entry name" value="DPH_MB_dom"/>
</dbReference>
<dbReference type="PROSITE" id="PS51074">
    <property type="entry name" value="DPH_MB"/>
    <property type="match status" value="1"/>
</dbReference>
<dbReference type="EMBL" id="KV425884">
    <property type="protein sequence ID" value="KZW03315.1"/>
    <property type="molecule type" value="Genomic_DNA"/>
</dbReference>
<feature type="domain" description="J" evidence="7">
    <location>
        <begin position="5"/>
        <end position="71"/>
    </location>
</feature>
<gene>
    <name evidence="9" type="ORF">EXIGLDRAFT_600840</name>
</gene>
<dbReference type="SUPFAM" id="SSF46565">
    <property type="entry name" value="Chaperone J-domain"/>
    <property type="match status" value="1"/>
</dbReference>
<dbReference type="PANTHER" id="PTHR45255">
    <property type="entry name" value="DNAJ HOMOLOG SUBFAMILY C MEMBER 24"/>
    <property type="match status" value="1"/>
</dbReference>
<dbReference type="SUPFAM" id="SSF144217">
    <property type="entry name" value="CSL zinc finger"/>
    <property type="match status" value="1"/>
</dbReference>
<keyword evidence="6" id="KW-0408">Iron</keyword>
<dbReference type="PRINTS" id="PR00625">
    <property type="entry name" value="JDOMAIN"/>
</dbReference>
<evidence type="ECO:0000259" key="8">
    <source>
        <dbReference type="PROSITE" id="PS51074"/>
    </source>
</evidence>
<dbReference type="PANTHER" id="PTHR45255:SF1">
    <property type="entry name" value="DNAJ HOMOLOG SUBFAMILY C MEMBER 24"/>
    <property type="match status" value="1"/>
</dbReference>
<dbReference type="Gene3D" id="3.10.660.10">
    <property type="entry name" value="DPH Zinc finger"/>
    <property type="match status" value="1"/>
</dbReference>
<dbReference type="SMART" id="SM00271">
    <property type="entry name" value="DnaJ"/>
    <property type="match status" value="1"/>
</dbReference>
<comment type="function">
    <text evidence="1">Required for the first step of diphthamide biosynthesis, the transfer of 3-amino-3-carboxypropyl from S-adenosyl-L-methionine to a histidine residue. Diphthamide is a post-translational modification of histidine which occurs in elongation factor 2.</text>
</comment>
<evidence type="ECO:0000256" key="1">
    <source>
        <dbReference type="ARBA" id="ARBA00003474"/>
    </source>
</evidence>
<dbReference type="GO" id="GO:0017183">
    <property type="term" value="P:protein histidyl modification to diphthamide"/>
    <property type="evidence" value="ECO:0007669"/>
    <property type="project" value="UniProtKB-UniPathway"/>
</dbReference>
<dbReference type="Pfam" id="PF05207">
    <property type="entry name" value="Zn_ribbon_CSL"/>
    <property type="match status" value="1"/>
</dbReference>
<proteinExistence type="inferred from homology"/>
<dbReference type="Pfam" id="PF00226">
    <property type="entry name" value="DnaJ"/>
    <property type="match status" value="1"/>
</dbReference>
<evidence type="ECO:0000256" key="5">
    <source>
        <dbReference type="ARBA" id="ARBA00022833"/>
    </source>
</evidence>
<comment type="similarity">
    <text evidence="2">Belongs to the DPH4 family.</text>
</comment>
<dbReference type="GO" id="GO:0008198">
    <property type="term" value="F:ferrous iron binding"/>
    <property type="evidence" value="ECO:0007669"/>
    <property type="project" value="TreeGrafter"/>
</dbReference>